<sequence length="95" mass="9801">MTGAPAPGTTRLPLGVQADGTLTPRAVPIAFVLGTLAVFAALPLGVLGIVLNDRGLERVRTDPQSARKLVAWSWGIFAVVDALAVVAVVLAVFLL</sequence>
<dbReference type="OrthoDB" id="3483561at2"/>
<feature type="transmembrane region" description="Helical" evidence="1">
    <location>
        <begin position="29"/>
        <end position="51"/>
    </location>
</feature>
<evidence type="ECO:0000256" key="1">
    <source>
        <dbReference type="SAM" id="Phobius"/>
    </source>
</evidence>
<dbReference type="Proteomes" id="UP000001918">
    <property type="component" value="Chromosome"/>
</dbReference>
<keyword evidence="1" id="KW-1133">Transmembrane helix</keyword>
<dbReference type="HOGENOM" id="CLU_2371795_0_0_11"/>
<evidence type="ECO:0000313" key="3">
    <source>
        <dbReference type="Proteomes" id="UP000001918"/>
    </source>
</evidence>
<name>D1A8F4_THECD</name>
<dbReference type="KEGG" id="tcu:Tcur_4953"/>
<gene>
    <name evidence="2" type="ordered locus">Tcur_4953</name>
</gene>
<dbReference type="RefSeq" id="WP_012855250.1">
    <property type="nucleotide sequence ID" value="NC_013510.1"/>
</dbReference>
<dbReference type="AlphaFoldDB" id="D1A8F4"/>
<keyword evidence="3" id="KW-1185">Reference proteome</keyword>
<reference evidence="2 3" key="1">
    <citation type="journal article" date="2011" name="Stand. Genomic Sci.">
        <title>Complete genome sequence of Thermomonospora curvata type strain (B9).</title>
        <authorList>
            <person name="Chertkov O."/>
            <person name="Sikorski J."/>
            <person name="Nolan M."/>
            <person name="Lapidus A."/>
            <person name="Lucas S."/>
            <person name="Del Rio T.G."/>
            <person name="Tice H."/>
            <person name="Cheng J.F."/>
            <person name="Goodwin L."/>
            <person name="Pitluck S."/>
            <person name="Liolios K."/>
            <person name="Ivanova N."/>
            <person name="Mavromatis K."/>
            <person name="Mikhailova N."/>
            <person name="Ovchinnikova G."/>
            <person name="Pati A."/>
            <person name="Chen A."/>
            <person name="Palaniappan K."/>
            <person name="Djao O.D."/>
            <person name="Land M."/>
            <person name="Hauser L."/>
            <person name="Chang Y.J."/>
            <person name="Jeffries C.D."/>
            <person name="Brettin T."/>
            <person name="Han C."/>
            <person name="Detter J.C."/>
            <person name="Rohde M."/>
            <person name="Goker M."/>
            <person name="Woyke T."/>
            <person name="Bristow J."/>
            <person name="Eisen J.A."/>
            <person name="Markowitz V."/>
            <person name="Hugenholtz P."/>
            <person name="Klenk H.P."/>
            <person name="Kyrpides N.C."/>
        </authorList>
    </citation>
    <scope>NUCLEOTIDE SEQUENCE [LARGE SCALE GENOMIC DNA]</scope>
    <source>
        <strain evidence="3">ATCC 19995 / DSM 43183 / JCM 3096 / KCTC 9072 / NBRC 15933 / NCIMB 10081 / Henssen B9</strain>
    </source>
</reference>
<dbReference type="EMBL" id="CP001738">
    <property type="protein sequence ID" value="ACZ00469.1"/>
    <property type="molecule type" value="Genomic_DNA"/>
</dbReference>
<dbReference type="STRING" id="471852.Tcur_4953"/>
<keyword evidence="1" id="KW-0812">Transmembrane</keyword>
<evidence type="ECO:0000313" key="2">
    <source>
        <dbReference type="EMBL" id="ACZ00469.1"/>
    </source>
</evidence>
<keyword evidence="1" id="KW-0472">Membrane</keyword>
<proteinExistence type="predicted"/>
<organism evidence="2 3">
    <name type="scientific">Thermomonospora curvata (strain ATCC 19995 / DSM 43183 / JCM 3096 / KCTC 9072 / NBRC 15933 / NCIMB 10081 / Henssen B9)</name>
    <dbReference type="NCBI Taxonomy" id="471852"/>
    <lineage>
        <taxon>Bacteria</taxon>
        <taxon>Bacillati</taxon>
        <taxon>Actinomycetota</taxon>
        <taxon>Actinomycetes</taxon>
        <taxon>Streptosporangiales</taxon>
        <taxon>Thermomonosporaceae</taxon>
        <taxon>Thermomonospora</taxon>
    </lineage>
</organism>
<feature type="transmembrane region" description="Helical" evidence="1">
    <location>
        <begin position="72"/>
        <end position="94"/>
    </location>
</feature>
<protein>
    <submittedName>
        <fullName evidence="2">Uncharacterized protein</fullName>
    </submittedName>
</protein>
<accession>D1A8F4</accession>